<proteinExistence type="predicted"/>
<organism evidence="1 2">
    <name type="scientific">Somion occarium</name>
    <dbReference type="NCBI Taxonomy" id="3059160"/>
    <lineage>
        <taxon>Eukaryota</taxon>
        <taxon>Fungi</taxon>
        <taxon>Dikarya</taxon>
        <taxon>Basidiomycota</taxon>
        <taxon>Agaricomycotina</taxon>
        <taxon>Agaricomycetes</taxon>
        <taxon>Polyporales</taxon>
        <taxon>Cerrenaceae</taxon>
        <taxon>Somion</taxon>
    </lineage>
</organism>
<keyword evidence="2" id="KW-1185">Reference proteome</keyword>
<evidence type="ECO:0000313" key="2">
    <source>
        <dbReference type="Proteomes" id="UP001497453"/>
    </source>
</evidence>
<dbReference type="Proteomes" id="UP001497453">
    <property type="component" value="Chromosome 1"/>
</dbReference>
<reference evidence="2" key="1">
    <citation type="submission" date="2024-04" db="EMBL/GenBank/DDBJ databases">
        <authorList>
            <person name="Shaw F."/>
            <person name="Minotto A."/>
        </authorList>
    </citation>
    <scope>NUCLEOTIDE SEQUENCE [LARGE SCALE GENOMIC DNA]</scope>
</reference>
<name>A0ABP1CHF1_9APHY</name>
<dbReference type="EMBL" id="OZ037944">
    <property type="protein sequence ID" value="CAL1694114.1"/>
    <property type="molecule type" value="Genomic_DNA"/>
</dbReference>
<accession>A0ABP1CHF1</accession>
<evidence type="ECO:0000313" key="1">
    <source>
        <dbReference type="EMBL" id="CAL1694114.1"/>
    </source>
</evidence>
<sequence>MEPFRLVPRSKFCMPPTALQPFYALRSLIDTPYTGRIPKITDKIIDYLYRDKRSLLACALVCRQRLDRSRFILCSQRIFLDRKRIPTTLDGINRAGLRLELQNLDPGAPLKMD</sequence>
<gene>
    <name evidence="1" type="ORF">GFSPODELE1_LOCUS164</name>
</gene>
<protein>
    <submittedName>
        <fullName evidence="1">Uncharacterized protein</fullName>
    </submittedName>
</protein>